<comment type="caution">
    <text evidence="2">The sequence shown here is derived from an EMBL/GenBank/DDBJ whole genome shotgun (WGS) entry which is preliminary data.</text>
</comment>
<dbReference type="InterPro" id="IPR011333">
    <property type="entry name" value="SKP1/BTB/POZ_sf"/>
</dbReference>
<dbReference type="InterPro" id="IPR000210">
    <property type="entry name" value="BTB/POZ_dom"/>
</dbReference>
<accession>A0A4S4MYN0</accession>
<reference evidence="2 3" key="1">
    <citation type="submission" date="2019-02" db="EMBL/GenBank/DDBJ databases">
        <title>Genome sequencing of the rare red list fungi Antrodiella citrinella (Flaviporus citrinellus).</title>
        <authorList>
            <person name="Buettner E."/>
            <person name="Kellner H."/>
        </authorList>
    </citation>
    <scope>NUCLEOTIDE SEQUENCE [LARGE SCALE GENOMIC DNA]</scope>
    <source>
        <strain evidence="2 3">DSM 108506</strain>
    </source>
</reference>
<organism evidence="2 3">
    <name type="scientific">Antrodiella citrinella</name>
    <dbReference type="NCBI Taxonomy" id="2447956"/>
    <lineage>
        <taxon>Eukaryota</taxon>
        <taxon>Fungi</taxon>
        <taxon>Dikarya</taxon>
        <taxon>Basidiomycota</taxon>
        <taxon>Agaricomycotina</taxon>
        <taxon>Agaricomycetes</taxon>
        <taxon>Polyporales</taxon>
        <taxon>Steccherinaceae</taxon>
        <taxon>Antrodiella</taxon>
    </lineage>
</organism>
<evidence type="ECO:0000259" key="1">
    <source>
        <dbReference type="PROSITE" id="PS50097"/>
    </source>
</evidence>
<dbReference type="Pfam" id="PF00651">
    <property type="entry name" value="BTB"/>
    <property type="match status" value="1"/>
</dbReference>
<dbReference type="EMBL" id="SGPM01000042">
    <property type="protein sequence ID" value="THH31602.1"/>
    <property type="molecule type" value="Genomic_DNA"/>
</dbReference>
<name>A0A4S4MYN0_9APHY</name>
<dbReference type="Proteomes" id="UP000308730">
    <property type="component" value="Unassembled WGS sequence"/>
</dbReference>
<keyword evidence="3" id="KW-1185">Reference proteome</keyword>
<dbReference type="AlphaFoldDB" id="A0A4S4MYN0"/>
<dbReference type="SMART" id="SM00225">
    <property type="entry name" value="BTB"/>
    <property type="match status" value="1"/>
</dbReference>
<protein>
    <recommendedName>
        <fullName evidence="1">BTB domain-containing protein</fullName>
    </recommendedName>
</protein>
<proteinExistence type="predicted"/>
<evidence type="ECO:0000313" key="2">
    <source>
        <dbReference type="EMBL" id="THH31602.1"/>
    </source>
</evidence>
<gene>
    <name evidence="2" type="ORF">EUX98_g2567</name>
</gene>
<dbReference type="PROSITE" id="PS50097">
    <property type="entry name" value="BTB"/>
    <property type="match status" value="1"/>
</dbReference>
<evidence type="ECO:0000313" key="3">
    <source>
        <dbReference type="Proteomes" id="UP000308730"/>
    </source>
</evidence>
<dbReference type="OrthoDB" id="3218112at2759"/>
<feature type="domain" description="BTB" evidence="1">
    <location>
        <begin position="43"/>
        <end position="105"/>
    </location>
</feature>
<dbReference type="Gene3D" id="3.30.710.10">
    <property type="entry name" value="Potassium Channel Kv1.1, Chain A"/>
    <property type="match status" value="1"/>
</dbReference>
<sequence length="343" mass="38275">MSENAVRKRPRADSDVVVKAERQDDEVRVVEYINHPTLYFEDGNTILSCSSTLFCVHRSILSKHSTVLKNLLDSLDKKSLRGCRHFIMKEGADDIEALLNVIYEGLRVDLPNITVESSPLLSSTLRMCTKYKIEHHDAKMLASRIQQARNAPYIPQNGVNVPNPQYDANAALQEDLIIHPGSVISLLRECGYDSPVVLAPLFYALSRGTWQFGGCAVGHHIAPLSHADVERLIIGVERLRAYHADFVTQLPSFPALVAAHKAQCEAGIRKYWATLGPTMLRATSGSRQPIEDWFSVITQAKANPNILSSYSVCAECAKLALAEMDRRREALWTNMPAYFELEG</sequence>